<feature type="transmembrane region" description="Helical" evidence="2">
    <location>
        <begin position="30"/>
        <end position="49"/>
    </location>
</feature>
<keyword evidence="2" id="KW-1133">Transmembrane helix</keyword>
<evidence type="ECO:0000313" key="4">
    <source>
        <dbReference type="Proteomes" id="UP000291084"/>
    </source>
</evidence>
<sequence>MLAYFEFHYSFASATVLVAAIIGRHRVSAILGIAIAAFTFIAFTITFNVTTPPPEISSPLPTVSPPKKSPPLAPENSPPPPTLVHSLPPPTPFTSPPPTPSTSPPPPLSAQPKSKWRSRCRTLPLTVAVIHVWILTR</sequence>
<dbReference type="EMBL" id="AP015044">
    <property type="protein sequence ID" value="BAU01982.1"/>
    <property type="molecule type" value="Genomic_DNA"/>
</dbReference>
<proteinExistence type="predicted"/>
<keyword evidence="2" id="KW-0812">Transmembrane</keyword>
<keyword evidence="2" id="KW-0472">Membrane</keyword>
<reference evidence="3 4" key="1">
    <citation type="journal article" date="2015" name="Sci. Rep.">
        <title>The power of single molecule real-time sequencing technology in the de novo assembly of a eukaryotic genome.</title>
        <authorList>
            <person name="Sakai H."/>
            <person name="Naito K."/>
            <person name="Ogiso-Tanaka E."/>
            <person name="Takahashi Y."/>
            <person name="Iseki K."/>
            <person name="Muto C."/>
            <person name="Satou K."/>
            <person name="Teruya K."/>
            <person name="Shiroma A."/>
            <person name="Shimoji M."/>
            <person name="Hirano T."/>
            <person name="Itoh T."/>
            <person name="Kaga A."/>
            <person name="Tomooka N."/>
        </authorList>
    </citation>
    <scope>NUCLEOTIDE SEQUENCE [LARGE SCALE GENOMIC DNA]</scope>
    <source>
        <strain evidence="4">cv. Shumari</strain>
    </source>
</reference>
<dbReference type="AlphaFoldDB" id="A0A0S3T9U4"/>
<evidence type="ECO:0000256" key="2">
    <source>
        <dbReference type="SAM" id="Phobius"/>
    </source>
</evidence>
<evidence type="ECO:0000256" key="1">
    <source>
        <dbReference type="SAM" id="MobiDB-lite"/>
    </source>
</evidence>
<evidence type="ECO:0000313" key="3">
    <source>
        <dbReference type="EMBL" id="BAU01982.1"/>
    </source>
</evidence>
<name>A0A0S3T9U4_PHAAN</name>
<gene>
    <name evidence="3" type="primary">Vigan.11G137900</name>
    <name evidence="3" type="ORF">VIGAN_11137900</name>
</gene>
<keyword evidence="4" id="KW-1185">Reference proteome</keyword>
<dbReference type="Proteomes" id="UP000291084">
    <property type="component" value="Chromosome 11"/>
</dbReference>
<feature type="region of interest" description="Disordered" evidence="1">
    <location>
        <begin position="56"/>
        <end position="115"/>
    </location>
</feature>
<protein>
    <submittedName>
        <fullName evidence="3">Uncharacterized protein</fullName>
    </submittedName>
</protein>
<organism evidence="3 4">
    <name type="scientific">Vigna angularis var. angularis</name>
    <dbReference type="NCBI Taxonomy" id="157739"/>
    <lineage>
        <taxon>Eukaryota</taxon>
        <taxon>Viridiplantae</taxon>
        <taxon>Streptophyta</taxon>
        <taxon>Embryophyta</taxon>
        <taxon>Tracheophyta</taxon>
        <taxon>Spermatophyta</taxon>
        <taxon>Magnoliopsida</taxon>
        <taxon>eudicotyledons</taxon>
        <taxon>Gunneridae</taxon>
        <taxon>Pentapetalae</taxon>
        <taxon>rosids</taxon>
        <taxon>fabids</taxon>
        <taxon>Fabales</taxon>
        <taxon>Fabaceae</taxon>
        <taxon>Papilionoideae</taxon>
        <taxon>50 kb inversion clade</taxon>
        <taxon>NPAAA clade</taxon>
        <taxon>indigoferoid/millettioid clade</taxon>
        <taxon>Phaseoleae</taxon>
        <taxon>Vigna</taxon>
    </lineage>
</organism>
<accession>A0A0S3T9U4</accession>
<feature type="compositionally biased region" description="Pro residues" evidence="1">
    <location>
        <begin position="56"/>
        <end position="109"/>
    </location>
</feature>
<feature type="transmembrane region" description="Helical" evidence="2">
    <location>
        <begin position="6"/>
        <end position="23"/>
    </location>
</feature>